<dbReference type="RefSeq" id="WP_121052965.1">
    <property type="nucleotide sequence ID" value="NZ_AP018711.1"/>
</dbReference>
<keyword evidence="4" id="KW-1185">Reference proteome</keyword>
<evidence type="ECO:0000313" key="1">
    <source>
        <dbReference type="EMBL" id="BBE35397.1"/>
    </source>
</evidence>
<evidence type="ECO:0000313" key="4">
    <source>
        <dbReference type="Proteomes" id="UP000276029"/>
    </source>
</evidence>
<accession>A0AAD1G1Y7</accession>
<dbReference type="Proteomes" id="UP000275727">
    <property type="component" value="Chromosome"/>
</dbReference>
<dbReference type="EMBL" id="AP018711">
    <property type="protein sequence ID" value="BBE35397.1"/>
    <property type="molecule type" value="Genomic_DNA"/>
</dbReference>
<dbReference type="EMBL" id="RBWX01000010">
    <property type="protein sequence ID" value="RKS86500.1"/>
    <property type="molecule type" value="Genomic_DNA"/>
</dbReference>
<name>A0AAD1G1Y7_SPHMI</name>
<dbReference type="Proteomes" id="UP000276029">
    <property type="component" value="Unassembled WGS sequence"/>
</dbReference>
<organism evidence="1 3">
    <name type="scientific">Sphingosinicella microcystinivorans</name>
    <dbReference type="NCBI Taxonomy" id="335406"/>
    <lineage>
        <taxon>Bacteria</taxon>
        <taxon>Pseudomonadati</taxon>
        <taxon>Pseudomonadota</taxon>
        <taxon>Alphaproteobacteria</taxon>
        <taxon>Sphingomonadales</taxon>
        <taxon>Sphingosinicellaceae</taxon>
        <taxon>Sphingosinicella</taxon>
    </lineage>
</organism>
<evidence type="ECO:0000313" key="2">
    <source>
        <dbReference type="EMBL" id="RKS86500.1"/>
    </source>
</evidence>
<proteinExistence type="predicted"/>
<sequence>MAIETVSGIDVVDLRHVDPGKVAGWLDHLADNLRGSDAAEVKASSGIAPRDCLHLSFRMSSHAYAVLDSSGEPVAIFGAVPHPVPGIGIVWMLGTEGIKRNAAAIARQTRPRLDDLNRAYLTLWNYVDARNALSLRWLRWGGFDCLAENRTHGVERRPFHIYARTRKPGHV</sequence>
<evidence type="ECO:0000313" key="3">
    <source>
        <dbReference type="Proteomes" id="UP000275727"/>
    </source>
</evidence>
<dbReference type="KEGG" id="smic:SmB9_30550"/>
<reference evidence="2 4" key="2">
    <citation type="submission" date="2018-10" db="EMBL/GenBank/DDBJ databases">
        <title>Genomic Encyclopedia of Type Strains, Phase IV (KMG-IV): sequencing the most valuable type-strain genomes for metagenomic binning, comparative biology and taxonomic classification.</title>
        <authorList>
            <person name="Goeker M."/>
        </authorList>
    </citation>
    <scope>NUCLEOTIDE SEQUENCE [LARGE SCALE GENOMIC DNA]</scope>
    <source>
        <strain evidence="2 4">DSM 19791</strain>
    </source>
</reference>
<dbReference type="AlphaFoldDB" id="A0AAD1G1Y7"/>
<gene>
    <name evidence="2" type="ORF">DFR51_3207</name>
    <name evidence="1" type="ORF">SmB9_30550</name>
</gene>
<reference evidence="1 3" key="1">
    <citation type="submission" date="2018-06" db="EMBL/GenBank/DDBJ databases">
        <title>Complete Genome Sequence of the Microcystin-Degrading Bacterium Sphingosinicella microcystinivorans Strain B-9.</title>
        <authorList>
            <person name="Jin H."/>
            <person name="Nishizawa T."/>
            <person name="Guo Y."/>
            <person name="Nishizawa A."/>
            <person name="Park H."/>
            <person name="Kato H."/>
            <person name="Tsuji K."/>
            <person name="Harada K."/>
        </authorList>
    </citation>
    <scope>NUCLEOTIDE SEQUENCE [LARGE SCALE GENOMIC DNA]</scope>
    <source>
        <strain evidence="1 3">B9</strain>
    </source>
</reference>
<protein>
    <submittedName>
        <fullName evidence="1">Uncharacterized protein</fullName>
    </submittedName>
</protein>